<evidence type="ECO:0000313" key="4">
    <source>
        <dbReference type="Proteomes" id="UP000448575"/>
    </source>
</evidence>
<dbReference type="AlphaFoldDB" id="A0A6N9HD70"/>
<dbReference type="InterPro" id="IPR029058">
    <property type="entry name" value="AB_hydrolase_fold"/>
</dbReference>
<dbReference type="InterPro" id="IPR050261">
    <property type="entry name" value="FrsA_esterase"/>
</dbReference>
<name>A0A6N9HD70_9BURK</name>
<proteinExistence type="predicted"/>
<dbReference type="Gene3D" id="3.40.50.1820">
    <property type="entry name" value="alpha/beta hydrolase"/>
    <property type="match status" value="1"/>
</dbReference>
<sequence length="209" mass="23015">MWTPKPRENDQSAAAYRRKGLVLMLPSLRGGNDNPGQREGFYGEVDDVIAAADYLASLPHVDPQRIYLGGHSTGGTLAMLVGASTNKFRAIFAFGPVASASYYGANYNYYDLKNIEEIKRRAPILWLDAVRSDMYVLEGAVGGNVEDLHTMRQKNLNPAIRFREVAGKTHFSVLAPANEMIAEKIIDAANGGEEVEITNADIRELARKK</sequence>
<dbReference type="Pfam" id="PF00326">
    <property type="entry name" value="Peptidase_S9"/>
    <property type="match status" value="1"/>
</dbReference>
<dbReference type="GO" id="GO:0008236">
    <property type="term" value="F:serine-type peptidase activity"/>
    <property type="evidence" value="ECO:0007669"/>
    <property type="project" value="InterPro"/>
</dbReference>
<dbReference type="GO" id="GO:0052689">
    <property type="term" value="F:carboxylic ester hydrolase activity"/>
    <property type="evidence" value="ECO:0007669"/>
    <property type="project" value="UniProtKB-ARBA"/>
</dbReference>
<dbReference type="InterPro" id="IPR001375">
    <property type="entry name" value="Peptidase_S9_cat"/>
</dbReference>
<evidence type="ECO:0000259" key="2">
    <source>
        <dbReference type="Pfam" id="PF00326"/>
    </source>
</evidence>
<gene>
    <name evidence="3" type="ORF">GTP41_04620</name>
</gene>
<dbReference type="PANTHER" id="PTHR22946:SF9">
    <property type="entry name" value="POLYKETIDE TRANSFERASE AF380"/>
    <property type="match status" value="1"/>
</dbReference>
<dbReference type="Proteomes" id="UP000448575">
    <property type="component" value="Unassembled WGS sequence"/>
</dbReference>
<dbReference type="EMBL" id="WWCJ01000003">
    <property type="protein sequence ID" value="MYN01380.1"/>
    <property type="molecule type" value="Genomic_DNA"/>
</dbReference>
<protein>
    <submittedName>
        <fullName evidence="3">Prolyl oligopeptidase family serine peptidase</fullName>
    </submittedName>
</protein>
<organism evidence="3 4">
    <name type="scientific">Pseudoduganella guangdongensis</name>
    <dbReference type="NCBI Taxonomy" id="2692179"/>
    <lineage>
        <taxon>Bacteria</taxon>
        <taxon>Pseudomonadati</taxon>
        <taxon>Pseudomonadota</taxon>
        <taxon>Betaproteobacteria</taxon>
        <taxon>Burkholderiales</taxon>
        <taxon>Oxalobacteraceae</taxon>
        <taxon>Telluria group</taxon>
        <taxon>Pseudoduganella</taxon>
    </lineage>
</organism>
<accession>A0A6N9HD70</accession>
<reference evidence="3 4" key="1">
    <citation type="submission" date="2019-12" db="EMBL/GenBank/DDBJ databases">
        <title>Novel species isolated from a subtropical stream in China.</title>
        <authorList>
            <person name="Lu H."/>
        </authorList>
    </citation>
    <scope>NUCLEOTIDE SEQUENCE [LARGE SCALE GENOMIC DNA]</scope>
    <source>
        <strain evidence="3 4">DS3</strain>
    </source>
</reference>
<comment type="caution">
    <text evidence="3">The sequence shown here is derived from an EMBL/GenBank/DDBJ whole genome shotgun (WGS) entry which is preliminary data.</text>
</comment>
<feature type="domain" description="Peptidase S9 prolyl oligopeptidase catalytic" evidence="2">
    <location>
        <begin position="17"/>
        <end position="106"/>
    </location>
</feature>
<dbReference type="PANTHER" id="PTHR22946">
    <property type="entry name" value="DIENELACTONE HYDROLASE DOMAIN-CONTAINING PROTEIN-RELATED"/>
    <property type="match status" value="1"/>
</dbReference>
<keyword evidence="1" id="KW-0378">Hydrolase</keyword>
<evidence type="ECO:0000313" key="3">
    <source>
        <dbReference type="EMBL" id="MYN01380.1"/>
    </source>
</evidence>
<keyword evidence="4" id="KW-1185">Reference proteome</keyword>
<dbReference type="SUPFAM" id="SSF53474">
    <property type="entry name" value="alpha/beta-Hydrolases"/>
    <property type="match status" value="1"/>
</dbReference>
<evidence type="ECO:0000256" key="1">
    <source>
        <dbReference type="ARBA" id="ARBA00022801"/>
    </source>
</evidence>
<dbReference type="GO" id="GO:0006508">
    <property type="term" value="P:proteolysis"/>
    <property type="evidence" value="ECO:0007669"/>
    <property type="project" value="InterPro"/>
</dbReference>